<evidence type="ECO:0000313" key="5">
    <source>
        <dbReference type="EMBL" id="KAA0711514.1"/>
    </source>
</evidence>
<proteinExistence type="predicted"/>
<evidence type="ECO:0000313" key="6">
    <source>
        <dbReference type="Proteomes" id="UP000324632"/>
    </source>
</evidence>
<organism evidence="5 6">
    <name type="scientific">Triplophysa tibetana</name>
    <dbReference type="NCBI Taxonomy" id="1572043"/>
    <lineage>
        <taxon>Eukaryota</taxon>
        <taxon>Metazoa</taxon>
        <taxon>Chordata</taxon>
        <taxon>Craniata</taxon>
        <taxon>Vertebrata</taxon>
        <taxon>Euteleostomi</taxon>
        <taxon>Actinopterygii</taxon>
        <taxon>Neopterygii</taxon>
        <taxon>Teleostei</taxon>
        <taxon>Ostariophysi</taxon>
        <taxon>Cypriniformes</taxon>
        <taxon>Nemacheilidae</taxon>
        <taxon>Triplophysa</taxon>
    </lineage>
</organism>
<accession>A0A5A9NN76</accession>
<dbReference type="InterPro" id="IPR019131">
    <property type="entry name" value="Cortactin-binding_p2_N"/>
</dbReference>
<evidence type="ECO:0000256" key="1">
    <source>
        <dbReference type="ARBA" id="ARBA00023054"/>
    </source>
</evidence>
<feature type="coiled-coil region" evidence="2">
    <location>
        <begin position="624"/>
        <end position="661"/>
    </location>
</feature>
<dbReference type="PANTHER" id="PTHR23166">
    <property type="entry name" value="FILAMIN/GPBP-INTERACTING PROTEIN"/>
    <property type="match status" value="1"/>
</dbReference>
<feature type="coiled-coil region" evidence="2">
    <location>
        <begin position="256"/>
        <end position="484"/>
    </location>
</feature>
<dbReference type="Proteomes" id="UP000324632">
    <property type="component" value="Chromosome 15"/>
</dbReference>
<feature type="region of interest" description="Disordered" evidence="3">
    <location>
        <begin position="1123"/>
        <end position="1154"/>
    </location>
</feature>
<dbReference type="PANTHER" id="PTHR23166:SF3">
    <property type="entry name" value="FILAMIN-A-INTERACTING PROTEIN 1"/>
    <property type="match status" value="1"/>
</dbReference>
<reference evidence="5 6" key="1">
    <citation type="journal article" date="2019" name="Mol. Ecol. Resour.">
        <title>Chromosome-level genome assembly of Triplophysa tibetana, a fish adapted to the harsh high-altitude environment of the Tibetan Plateau.</title>
        <authorList>
            <person name="Yang X."/>
            <person name="Liu H."/>
            <person name="Ma Z."/>
            <person name="Zou Y."/>
            <person name="Zou M."/>
            <person name="Mao Y."/>
            <person name="Li X."/>
            <person name="Wang H."/>
            <person name="Chen T."/>
            <person name="Wang W."/>
            <person name="Yang R."/>
        </authorList>
    </citation>
    <scope>NUCLEOTIDE SEQUENCE [LARGE SCALE GENOMIC DNA]</scope>
    <source>
        <strain evidence="5">TTIB1903HZAU</strain>
        <tissue evidence="5">Muscle</tissue>
    </source>
</reference>
<comment type="caution">
    <text evidence="5">The sequence shown here is derived from an EMBL/GenBank/DDBJ whole genome shotgun (WGS) entry which is preliminary data.</text>
</comment>
<evidence type="ECO:0000256" key="3">
    <source>
        <dbReference type="SAM" id="MobiDB-lite"/>
    </source>
</evidence>
<evidence type="ECO:0000256" key="2">
    <source>
        <dbReference type="SAM" id="Coils"/>
    </source>
</evidence>
<feature type="coiled-coil region" evidence="2">
    <location>
        <begin position="694"/>
        <end position="759"/>
    </location>
</feature>
<sequence>MRSKDSTADSPVNEILIVNQTSHDITEDEDGRIMDIEKSIKVKLTEDEEKTGTDNDEKSAQKDEHSFGLRDLPKDDLLKVLGIMEGEIQAREDVIRLLRSELLSRPEKLESRYGSARPSRPLQALQRDAVLSSDQTHHHNVSEKPMAELDRLHDKHKESYRRMLEQLLLAEKSHRHTVYELETEKRKHVDYMNKSDDFTNLLEQERERLKRLLKQEKAYQMRKEKDFSRRMRRTSGELVKLKSFAMMMVDERELHLEKIDKQSHKIEDLLQKLQEKEQKLDEAEGKKKEDSHKILNLEVELELRTSKFAKEKEEMSAKLSCLESQHQQLSHKQMEFSCKNKELEETNNVLQRAAEDFQELRMDECGNLNLMAELETLRKRILEMEGKDEELTKTENKCDELKKKLHDEDTHNRGLRLELERMQERMTELEKLEMTFNTSRAEYSQLQAALEKEKSLTTDLTDELVSLKIRMKELESSELKLEKDELDLKEDLMKLKSVTVIMVNEHRNMADRIRSEDKKKEELMKLHKTEQEKVMEVNERLIEESKNSLKLKSEMELEVTALVKDRDGIKDKLTNAEKKCKDLRAKLGTMKQTTAAINEEERGLTKKAVFQSVPNAFGNDDKKVKELTLEIEQMKNRLHHLEAHEGDLVKSEEACEMLEKKELEKAKLLSPQVNNKGSHEDELRRWSIMEETKNRDLQADVQALKEKIHKLMSKEEEFSQIQVDYSMLQQRFLEEEDKKKSISNEVSNLTKELEVTKRHSTLRTCTKGSKMMEVPMTSTGVQTDLIEKKTAENDSPAAFIKKSVQEENRIMSSLHQKSLKKPQQRPTVRELYPPTDLTVKKSWIPWMKKKDSSASEISLGTSEESALCEVNTSKSAEVIQDLQNSEATLQTRSSCYDDLIKKSTAAQSQAFQRPQTTIIPTNDRTKEPKNPERARSPVAMATISRVKSPGTLSSPCMGRPLSPVPIASNNSSPEPVDMITGRAVFKVTPEKRMVPTPIKRCSSHANVVTTEDSKIHSGSQFKKSTENNGSVVIPKCITSDSKEASFGSGLRSAPSVTVSKTMSKLTSSLSITQVTKAPTRPTLSVQPVLDSPSARSGSTRIPMSRGMKTGKAVLGALGIGTGVKTETHSENQTMNTELKKAALSNGPSQGGGKG</sequence>
<dbReference type="EMBL" id="SOYY01000015">
    <property type="protein sequence ID" value="KAA0711514.1"/>
    <property type="molecule type" value="Genomic_DNA"/>
</dbReference>
<name>A0A5A9NN76_9TELE</name>
<feature type="region of interest" description="Disordered" evidence="3">
    <location>
        <begin position="42"/>
        <end position="68"/>
    </location>
</feature>
<dbReference type="InterPro" id="IPR050719">
    <property type="entry name" value="Cortactin-Actin_Reg"/>
</dbReference>
<feature type="coiled-coil region" evidence="2">
    <location>
        <begin position="195"/>
        <end position="222"/>
    </location>
</feature>
<evidence type="ECO:0000259" key="4">
    <source>
        <dbReference type="Pfam" id="PF09727"/>
    </source>
</evidence>
<feature type="region of interest" description="Disordered" evidence="3">
    <location>
        <begin position="1083"/>
        <end position="1105"/>
    </location>
</feature>
<protein>
    <submittedName>
        <fullName evidence="5">Filamin-A-interacting protein 1</fullName>
    </submittedName>
</protein>
<dbReference type="AlphaFoldDB" id="A0A5A9NN76"/>
<keyword evidence="6" id="KW-1185">Reference proteome</keyword>
<gene>
    <name evidence="5" type="ORF">E1301_Tti006195</name>
</gene>
<feature type="domain" description="Cortactin-binding protein-2 N-terminal" evidence="4">
    <location>
        <begin position="71"/>
        <end position="253"/>
    </location>
</feature>
<keyword evidence="1 2" id="KW-0175">Coiled coil</keyword>
<feature type="coiled-coil region" evidence="2">
    <location>
        <begin position="566"/>
        <end position="593"/>
    </location>
</feature>
<dbReference type="OrthoDB" id="8828111at2759"/>
<dbReference type="Pfam" id="PF09727">
    <property type="entry name" value="CortBP2"/>
    <property type="match status" value="1"/>
</dbReference>